<comment type="caution">
    <text evidence="1">The sequence shown here is derived from an EMBL/GenBank/DDBJ whole genome shotgun (WGS) entry which is preliminary data.</text>
</comment>
<dbReference type="RefSeq" id="WP_207799144.1">
    <property type="nucleotide sequence ID" value="NZ_QXIU01000189.1"/>
</dbReference>
<gene>
    <name evidence="1" type="ORF">SMC5_07650</name>
</gene>
<evidence type="ECO:0000313" key="1">
    <source>
        <dbReference type="EMBL" id="RIE08849.1"/>
    </source>
</evidence>
<feature type="non-terminal residue" evidence="1">
    <location>
        <position position="1"/>
    </location>
</feature>
<proteinExistence type="predicted"/>
<name>A0A398D5T9_9BACT</name>
<dbReference type="Proteomes" id="UP000266489">
    <property type="component" value="Unassembled WGS sequence"/>
</dbReference>
<evidence type="ECO:0000313" key="2">
    <source>
        <dbReference type="Proteomes" id="UP000266489"/>
    </source>
</evidence>
<accession>A0A398D5T9</accession>
<dbReference type="AlphaFoldDB" id="A0A398D5T9"/>
<organism evidence="1 2">
    <name type="scientific">Candidatus Cryosericum odellii</name>
    <dbReference type="NCBI Taxonomy" id="2290917"/>
    <lineage>
        <taxon>Bacteria</taxon>
        <taxon>Pseudomonadati</taxon>
        <taxon>Caldisericota/Cryosericota group</taxon>
        <taxon>Candidatus Cryosericota</taxon>
        <taxon>Candidatus Cryosericia</taxon>
        <taxon>Candidatus Cryosericales</taxon>
        <taxon>Candidatus Cryosericaceae</taxon>
        <taxon>Candidatus Cryosericum</taxon>
    </lineage>
</organism>
<sequence>RHRQQVATLSEFCRLMELVDRFRVPNRDVWFVQAVLTDCEGQAVVSLGERETDESIMSVLYDDSAEGELAPLFAYLTAVGKIVPVFHDKP</sequence>
<reference evidence="1 2" key="1">
    <citation type="submission" date="2018-09" db="EMBL/GenBank/DDBJ databases">
        <title>Discovery and Ecogenomic Context for Candidatus Cryosericales, a Global Caldiserica Order Active in Thawing Permafrost.</title>
        <authorList>
            <person name="Martinez M.A."/>
            <person name="Woodcroft B.J."/>
            <person name="Ignacio Espinoza J.C."/>
            <person name="Zayed A."/>
            <person name="Singleton C.M."/>
            <person name="Boyd J."/>
            <person name="Li Y.-F."/>
            <person name="Purvine S."/>
            <person name="Maughan H."/>
            <person name="Hodgkins S.B."/>
            <person name="Anderson D."/>
            <person name="Sederholm M."/>
            <person name="Temperton B."/>
            <person name="Saleska S.R."/>
            <person name="Tyson G.W."/>
            <person name="Rich V.I."/>
        </authorList>
    </citation>
    <scope>NUCLEOTIDE SEQUENCE [LARGE SCALE GENOMIC DNA]</scope>
    <source>
        <strain evidence="1 2">SMC5</strain>
    </source>
</reference>
<dbReference type="EMBL" id="QXIU01000189">
    <property type="protein sequence ID" value="RIE08849.1"/>
    <property type="molecule type" value="Genomic_DNA"/>
</dbReference>
<protein>
    <submittedName>
        <fullName evidence="1">Uncharacterized protein</fullName>
    </submittedName>
</protein>